<gene>
    <name evidence="7" type="ORF">B9Z44_12510</name>
</gene>
<dbReference type="GO" id="GO:0008270">
    <property type="term" value="F:zinc ion binding"/>
    <property type="evidence" value="ECO:0007669"/>
    <property type="project" value="InterPro"/>
</dbReference>
<accession>A0A315EWG1</accession>
<dbReference type="Pfam" id="PF02900">
    <property type="entry name" value="LigB"/>
    <property type="match status" value="1"/>
</dbReference>
<dbReference type="AlphaFoldDB" id="A0A315EWG1"/>
<dbReference type="Proteomes" id="UP000251341">
    <property type="component" value="Unassembled WGS sequence"/>
</dbReference>
<dbReference type="Gene3D" id="3.40.830.10">
    <property type="entry name" value="LigB-like"/>
    <property type="match status" value="1"/>
</dbReference>
<dbReference type="EMBL" id="NESP01000001">
    <property type="protein sequence ID" value="PUE60322.1"/>
    <property type="molecule type" value="Genomic_DNA"/>
</dbReference>
<dbReference type="PANTHER" id="PTHR30096:SF0">
    <property type="entry name" value="4,5-DOPA DIOXYGENASE EXTRADIOL-LIKE PROTEIN"/>
    <property type="match status" value="1"/>
</dbReference>
<dbReference type="CDD" id="cd07363">
    <property type="entry name" value="45_DOPA_Dioxygenase"/>
    <property type="match status" value="1"/>
</dbReference>
<dbReference type="NCBIfam" id="NF007914">
    <property type="entry name" value="PRK10628.1"/>
    <property type="match status" value="1"/>
</dbReference>
<comment type="similarity">
    <text evidence="2">Belongs to the DODA-type extradiol aromatic ring-opening dioxygenase family.</text>
</comment>
<evidence type="ECO:0000256" key="3">
    <source>
        <dbReference type="ARBA" id="ARBA00022723"/>
    </source>
</evidence>
<keyword evidence="3" id="KW-0479">Metal-binding</keyword>
<keyword evidence="7" id="KW-0223">Dioxygenase</keyword>
<dbReference type="RefSeq" id="WP_108358928.1">
    <property type="nucleotide sequence ID" value="NZ_NESP01000001.1"/>
</dbReference>
<keyword evidence="8" id="KW-1185">Reference proteome</keyword>
<evidence type="ECO:0000256" key="4">
    <source>
        <dbReference type="ARBA" id="ARBA00022833"/>
    </source>
</evidence>
<evidence type="ECO:0000256" key="1">
    <source>
        <dbReference type="ARBA" id="ARBA00001947"/>
    </source>
</evidence>
<dbReference type="GO" id="GO:0008198">
    <property type="term" value="F:ferrous iron binding"/>
    <property type="evidence" value="ECO:0007669"/>
    <property type="project" value="InterPro"/>
</dbReference>
<proteinExistence type="inferred from homology"/>
<name>A0A315EWG1_9BURK</name>
<comment type="cofactor">
    <cofactor evidence="1">
        <name>Zn(2+)</name>
        <dbReference type="ChEBI" id="CHEBI:29105"/>
    </cofactor>
</comment>
<dbReference type="InterPro" id="IPR004183">
    <property type="entry name" value="Xdiol_dOase_suB"/>
</dbReference>
<dbReference type="SUPFAM" id="SSF53213">
    <property type="entry name" value="LigB-like"/>
    <property type="match status" value="1"/>
</dbReference>
<evidence type="ECO:0000256" key="5">
    <source>
        <dbReference type="ARBA" id="ARBA00023002"/>
    </source>
</evidence>
<organism evidence="7 8">
    <name type="scientific">Limnohabitans curvus</name>
    <dbReference type="NCBI Taxonomy" id="323423"/>
    <lineage>
        <taxon>Bacteria</taxon>
        <taxon>Pseudomonadati</taxon>
        <taxon>Pseudomonadota</taxon>
        <taxon>Betaproteobacteria</taxon>
        <taxon>Burkholderiales</taxon>
        <taxon>Comamonadaceae</taxon>
        <taxon>Limnohabitans</taxon>
    </lineage>
</organism>
<sequence length="273" mass="30286">MTTSTPVSRMPVLFVGHGSPMNVIEDSPFRRAWQALGAEFGSRWPKPKLILCISAHWITPGWWMTGMAQPKTIHDFGGFPQELFDQQYPAPGAPEWVAQTAQQLRQPHSGQPVGVDLTEWGLDHGAWSVLKPMFPAADIPVVQLSMDYHRPPAEHFALGQQLRALREQGVLILASGNTVHNLRTMNRSAADNQAYDWAIAFDQWVTEQITSGHLEALVDFQAQGDTAKMSHPSYDHFLPLLYAAGAAEAGEPVEFFNEGYQLASIAMRSVIWG</sequence>
<keyword evidence="4" id="KW-0862">Zinc</keyword>
<dbReference type="GO" id="GO:0016702">
    <property type="term" value="F:oxidoreductase activity, acting on single donors with incorporation of molecular oxygen, incorporation of two atoms of oxygen"/>
    <property type="evidence" value="ECO:0007669"/>
    <property type="project" value="UniProtKB-ARBA"/>
</dbReference>
<protein>
    <submittedName>
        <fullName evidence="7">4,5-DOPA dioxygenase extradiol</fullName>
    </submittedName>
</protein>
<evidence type="ECO:0000259" key="6">
    <source>
        <dbReference type="Pfam" id="PF02900"/>
    </source>
</evidence>
<keyword evidence="5" id="KW-0560">Oxidoreductase</keyword>
<evidence type="ECO:0000313" key="7">
    <source>
        <dbReference type="EMBL" id="PUE60322.1"/>
    </source>
</evidence>
<evidence type="ECO:0000256" key="2">
    <source>
        <dbReference type="ARBA" id="ARBA00007581"/>
    </source>
</evidence>
<comment type="caution">
    <text evidence="7">The sequence shown here is derived from an EMBL/GenBank/DDBJ whole genome shotgun (WGS) entry which is preliminary data.</text>
</comment>
<dbReference type="InterPro" id="IPR014436">
    <property type="entry name" value="Extradiol_dOase_DODA"/>
</dbReference>
<dbReference type="PANTHER" id="PTHR30096">
    <property type="entry name" value="4,5-DOPA DIOXYGENASE EXTRADIOL-LIKE PROTEIN"/>
    <property type="match status" value="1"/>
</dbReference>
<dbReference type="PIRSF" id="PIRSF006157">
    <property type="entry name" value="Doxgns_DODA"/>
    <property type="match status" value="1"/>
</dbReference>
<feature type="domain" description="Extradiol ring-cleavage dioxygenase class III enzyme subunit B" evidence="6">
    <location>
        <begin position="45"/>
        <end position="261"/>
    </location>
</feature>
<reference evidence="7 8" key="1">
    <citation type="submission" date="2017-04" db="EMBL/GenBank/DDBJ databases">
        <title>Unexpected and diverse lifestyles within the genus Limnohabitans.</title>
        <authorList>
            <person name="Kasalicky V."/>
            <person name="Mehrshad M."/>
            <person name="Andrei S.-A."/>
            <person name="Salcher M."/>
            <person name="Kratochvilova H."/>
            <person name="Simek K."/>
            <person name="Ghai R."/>
        </authorList>
    </citation>
    <scope>NUCLEOTIDE SEQUENCE [LARGE SCALE GENOMIC DNA]</scope>
    <source>
        <strain evidence="7 8">MWH-C5</strain>
    </source>
</reference>
<evidence type="ECO:0000313" key="8">
    <source>
        <dbReference type="Proteomes" id="UP000251341"/>
    </source>
</evidence>